<accession>A0A6P2BWN7</accession>
<dbReference type="GO" id="GO:0006541">
    <property type="term" value="P:glutamine metabolic process"/>
    <property type="evidence" value="ECO:0007669"/>
    <property type="project" value="InterPro"/>
</dbReference>
<dbReference type="GO" id="GO:0006526">
    <property type="term" value="P:L-arginine biosynthetic process"/>
    <property type="evidence" value="ECO:0007669"/>
    <property type="project" value="UniProtKB-UniRule"/>
</dbReference>
<dbReference type="HAMAP" id="MF_01209">
    <property type="entry name" value="CPSase_S_chain"/>
    <property type="match status" value="1"/>
</dbReference>
<dbReference type="Gene3D" id="3.50.30.20">
    <property type="entry name" value="Carbamoyl-phosphate synthase small subunit, N-terminal domain"/>
    <property type="match status" value="1"/>
</dbReference>
<feature type="active site" evidence="11">
    <location>
        <position position="369"/>
    </location>
</feature>
<dbReference type="PRINTS" id="PR00096">
    <property type="entry name" value="GATASE"/>
</dbReference>
<comment type="pathway">
    <text evidence="1 11">Pyrimidine metabolism; UMP biosynthesis via de novo pathway; (S)-dihydroorotate from bicarbonate: step 1/3.</text>
</comment>
<evidence type="ECO:0000259" key="12">
    <source>
        <dbReference type="SMART" id="SM01097"/>
    </source>
</evidence>
<feature type="binding site" evidence="11">
    <location>
        <position position="233"/>
    </location>
    <ligand>
        <name>L-glutamine</name>
        <dbReference type="ChEBI" id="CHEBI:58359"/>
    </ligand>
</feature>
<feature type="binding site" evidence="11">
    <location>
        <position position="303"/>
    </location>
    <ligand>
        <name>L-glutamine</name>
        <dbReference type="ChEBI" id="CHEBI:58359"/>
    </ligand>
</feature>
<evidence type="ECO:0000256" key="10">
    <source>
        <dbReference type="ARBA" id="ARBA00049285"/>
    </source>
</evidence>
<feature type="region of interest" description="CPSase" evidence="11">
    <location>
        <begin position="1"/>
        <end position="182"/>
    </location>
</feature>
<dbReference type="RefSeq" id="WP_145855595.1">
    <property type="nucleotide sequence ID" value="NZ_RPFW01000004.1"/>
</dbReference>
<dbReference type="PANTHER" id="PTHR43418:SF7">
    <property type="entry name" value="CARBAMOYL-PHOSPHATE SYNTHASE SMALL CHAIN"/>
    <property type="match status" value="1"/>
</dbReference>
<organism evidence="13 14">
    <name type="scientific">Trebonia kvetii</name>
    <dbReference type="NCBI Taxonomy" id="2480626"/>
    <lineage>
        <taxon>Bacteria</taxon>
        <taxon>Bacillati</taxon>
        <taxon>Actinomycetota</taxon>
        <taxon>Actinomycetes</taxon>
        <taxon>Streptosporangiales</taxon>
        <taxon>Treboniaceae</taxon>
        <taxon>Trebonia</taxon>
    </lineage>
</organism>
<dbReference type="Pfam" id="PF00117">
    <property type="entry name" value="GATase"/>
    <property type="match status" value="2"/>
</dbReference>
<dbReference type="Pfam" id="PF00988">
    <property type="entry name" value="CPSase_sm_chain"/>
    <property type="match status" value="1"/>
</dbReference>
<evidence type="ECO:0000313" key="14">
    <source>
        <dbReference type="Proteomes" id="UP000460272"/>
    </source>
</evidence>
<feature type="binding site" evidence="11">
    <location>
        <position position="231"/>
    </location>
    <ligand>
        <name>L-glutamine</name>
        <dbReference type="ChEBI" id="CHEBI:58359"/>
    </ligand>
</feature>
<dbReference type="UniPathway" id="UPA00068">
    <property type="reaction ID" value="UER00171"/>
</dbReference>
<feature type="binding site" evidence="11">
    <location>
        <position position="260"/>
    </location>
    <ligand>
        <name>L-glutamine</name>
        <dbReference type="ChEBI" id="CHEBI:58359"/>
    </ligand>
</feature>
<keyword evidence="11" id="KW-0055">Arginine biosynthesis</keyword>
<evidence type="ECO:0000256" key="6">
    <source>
        <dbReference type="ARBA" id="ARBA00022840"/>
    </source>
</evidence>
<comment type="function">
    <text evidence="11">Small subunit of the glutamine-dependent carbamoyl phosphate synthetase (CPSase). CPSase catalyzes the formation of carbamoyl phosphate from the ammonia moiety of glutamine, carbonate, and phosphate donated by ATP, constituting the first step of 2 biosynthetic pathways, one leading to arginine and/or urea and the other to pyrimidine nucleotides. The small subunit (glutamine amidotransferase) binds and cleaves glutamine to supply the large subunit with the substrate ammonia.</text>
</comment>
<comment type="catalytic activity">
    <reaction evidence="10 11">
        <text>L-glutamine + H2O = L-glutamate + NH4(+)</text>
        <dbReference type="Rhea" id="RHEA:15889"/>
        <dbReference type="ChEBI" id="CHEBI:15377"/>
        <dbReference type="ChEBI" id="CHEBI:28938"/>
        <dbReference type="ChEBI" id="CHEBI:29985"/>
        <dbReference type="ChEBI" id="CHEBI:58359"/>
    </reaction>
</comment>
<keyword evidence="4 11" id="KW-0436">Ligase</keyword>
<keyword evidence="7 11" id="KW-0315">Glutamine amidotransferase</keyword>
<comment type="subunit">
    <text evidence="11">Composed of two chains; the small (or glutamine) chain promotes the hydrolysis of glutamine to ammonia, which is used by the large (or ammonia) chain to synthesize carbamoyl phosphate. Tetramer of heterodimers (alpha,beta)4.</text>
</comment>
<keyword evidence="5 11" id="KW-0547">Nucleotide-binding</keyword>
<dbReference type="SMART" id="SM01097">
    <property type="entry name" value="CPSase_sm_chain"/>
    <property type="match status" value="1"/>
</dbReference>
<dbReference type="InterPro" id="IPR036480">
    <property type="entry name" value="CarbP_synth_ssu_N_sf"/>
</dbReference>
<name>A0A6P2BWN7_9ACTN</name>
<evidence type="ECO:0000256" key="3">
    <source>
        <dbReference type="ARBA" id="ARBA00007800"/>
    </source>
</evidence>
<comment type="catalytic activity">
    <reaction evidence="9 11">
        <text>hydrogencarbonate + L-glutamine + 2 ATP + H2O = carbamoyl phosphate + L-glutamate + 2 ADP + phosphate + 2 H(+)</text>
        <dbReference type="Rhea" id="RHEA:18633"/>
        <dbReference type="ChEBI" id="CHEBI:15377"/>
        <dbReference type="ChEBI" id="CHEBI:15378"/>
        <dbReference type="ChEBI" id="CHEBI:17544"/>
        <dbReference type="ChEBI" id="CHEBI:29985"/>
        <dbReference type="ChEBI" id="CHEBI:30616"/>
        <dbReference type="ChEBI" id="CHEBI:43474"/>
        <dbReference type="ChEBI" id="CHEBI:58228"/>
        <dbReference type="ChEBI" id="CHEBI:58359"/>
        <dbReference type="ChEBI" id="CHEBI:456216"/>
        <dbReference type="EC" id="6.3.5.5"/>
    </reaction>
</comment>
<dbReference type="UniPathway" id="UPA00070">
    <property type="reaction ID" value="UER00115"/>
</dbReference>
<proteinExistence type="inferred from homology"/>
<keyword evidence="14" id="KW-1185">Reference proteome</keyword>
<dbReference type="Gene3D" id="3.40.50.880">
    <property type="match status" value="1"/>
</dbReference>
<gene>
    <name evidence="11" type="primary">carA</name>
    <name evidence="13" type="ORF">EAS64_22020</name>
</gene>
<keyword evidence="11" id="KW-0028">Amino-acid biosynthesis</keyword>
<dbReference type="EC" id="6.3.5.5" evidence="11"/>
<dbReference type="InterPro" id="IPR050472">
    <property type="entry name" value="Anth_synth/Amidotransfase"/>
</dbReference>
<dbReference type="GO" id="GO:0005524">
    <property type="term" value="F:ATP binding"/>
    <property type="evidence" value="ECO:0007669"/>
    <property type="project" value="UniProtKB-UniRule"/>
</dbReference>
<evidence type="ECO:0000256" key="2">
    <source>
        <dbReference type="ARBA" id="ARBA00005077"/>
    </source>
</evidence>
<dbReference type="InterPro" id="IPR035686">
    <property type="entry name" value="CPSase_GATase1"/>
</dbReference>
<evidence type="ECO:0000256" key="7">
    <source>
        <dbReference type="ARBA" id="ARBA00022962"/>
    </source>
</evidence>
<dbReference type="InterPro" id="IPR029062">
    <property type="entry name" value="Class_I_gatase-like"/>
</dbReference>
<feature type="active site" evidence="11">
    <location>
        <position position="367"/>
    </location>
</feature>
<comment type="pathway">
    <text evidence="2 11">Amino-acid biosynthesis; L-arginine biosynthesis; carbamoyl phosphate from bicarbonate: step 1/1.</text>
</comment>
<evidence type="ECO:0000256" key="4">
    <source>
        <dbReference type="ARBA" id="ARBA00022598"/>
    </source>
</evidence>
<evidence type="ECO:0000313" key="13">
    <source>
        <dbReference type="EMBL" id="TVZ03127.1"/>
    </source>
</evidence>
<dbReference type="NCBIfam" id="TIGR01368">
    <property type="entry name" value="CPSaseIIsmall"/>
    <property type="match status" value="1"/>
</dbReference>
<protein>
    <recommendedName>
        <fullName evidence="11">Carbamoyl phosphate synthase small chain</fullName>
        <ecNumber evidence="11">6.3.5.5</ecNumber>
    </recommendedName>
    <alternativeName>
        <fullName evidence="11">Carbamoyl phosphate synthetase glutamine chain</fullName>
    </alternativeName>
</protein>
<dbReference type="EMBL" id="RPFW01000004">
    <property type="protein sequence ID" value="TVZ03127.1"/>
    <property type="molecule type" value="Genomic_DNA"/>
</dbReference>
<dbReference type="InterPro" id="IPR006274">
    <property type="entry name" value="CarbamoylP_synth_ssu"/>
</dbReference>
<feature type="binding site" evidence="11">
    <location>
        <position position="263"/>
    </location>
    <ligand>
        <name>L-glutamine</name>
        <dbReference type="ChEBI" id="CHEBI:58359"/>
    </ligand>
</feature>
<evidence type="ECO:0000256" key="5">
    <source>
        <dbReference type="ARBA" id="ARBA00022741"/>
    </source>
</evidence>
<comment type="similarity">
    <text evidence="3 11">Belongs to the CarA family.</text>
</comment>
<feature type="binding site" evidence="11">
    <location>
        <position position="50"/>
    </location>
    <ligand>
        <name>L-glutamine</name>
        <dbReference type="ChEBI" id="CHEBI:58359"/>
    </ligand>
</feature>
<dbReference type="AlphaFoldDB" id="A0A6P2BWN7"/>
<dbReference type="OrthoDB" id="9804328at2"/>
<feature type="binding site" evidence="11">
    <location>
        <position position="304"/>
    </location>
    <ligand>
        <name>L-glutamine</name>
        <dbReference type="ChEBI" id="CHEBI:58359"/>
    </ligand>
</feature>
<evidence type="ECO:0000256" key="1">
    <source>
        <dbReference type="ARBA" id="ARBA00004812"/>
    </source>
</evidence>
<dbReference type="FunFam" id="3.50.30.20:FF:000001">
    <property type="entry name" value="Carbamoyl-phosphate synthase small chain"/>
    <property type="match status" value="1"/>
</dbReference>
<dbReference type="Proteomes" id="UP000460272">
    <property type="component" value="Unassembled WGS sequence"/>
</dbReference>
<reference evidence="13 14" key="1">
    <citation type="submission" date="2018-11" db="EMBL/GenBank/DDBJ databases">
        <title>Trebonia kvetii gen.nov., sp.nov., a novel acidophilic actinobacterium, and proposal of the new actinobacterial family Treboniaceae fam. nov.</title>
        <authorList>
            <person name="Rapoport D."/>
            <person name="Sagova-Mareckova M."/>
            <person name="Sedlacek I."/>
            <person name="Provaznik J."/>
            <person name="Kralova S."/>
            <person name="Pavlinic D."/>
            <person name="Benes V."/>
            <person name="Kopecky J."/>
        </authorList>
    </citation>
    <scope>NUCLEOTIDE SEQUENCE [LARGE SCALE GENOMIC DNA]</scope>
    <source>
        <strain evidence="13 14">15Tr583</strain>
    </source>
</reference>
<keyword evidence="6 11" id="KW-0067">ATP-binding</keyword>
<comment type="caution">
    <text evidence="13">The sequence shown here is derived from an EMBL/GenBank/DDBJ whole genome shotgun (WGS) entry which is preliminary data.</text>
</comment>
<dbReference type="NCBIfam" id="NF009475">
    <property type="entry name" value="PRK12838.1"/>
    <property type="match status" value="1"/>
</dbReference>
<dbReference type="SUPFAM" id="SSF52317">
    <property type="entry name" value="Class I glutamine amidotransferase-like"/>
    <property type="match status" value="1"/>
</dbReference>
<dbReference type="PANTHER" id="PTHR43418">
    <property type="entry name" value="MULTIFUNCTIONAL TRYPTOPHAN BIOSYNTHESIS PROTEIN-RELATED"/>
    <property type="match status" value="1"/>
</dbReference>
<dbReference type="PROSITE" id="PS51273">
    <property type="entry name" value="GATASE_TYPE_1"/>
    <property type="match status" value="1"/>
</dbReference>
<dbReference type="PRINTS" id="PR00099">
    <property type="entry name" value="CPSGATASE"/>
</dbReference>
<feature type="binding site" evidence="11">
    <location>
        <position position="301"/>
    </location>
    <ligand>
        <name>L-glutamine</name>
        <dbReference type="ChEBI" id="CHEBI:58359"/>
    </ligand>
</feature>
<dbReference type="GO" id="GO:0004088">
    <property type="term" value="F:carbamoyl-phosphate synthase (glutamine-hydrolyzing) activity"/>
    <property type="evidence" value="ECO:0007669"/>
    <property type="project" value="UniProtKB-UniRule"/>
</dbReference>
<feature type="domain" description="Carbamoyl-phosphate synthase small subunit N-terminal" evidence="12">
    <location>
        <begin position="6"/>
        <end position="136"/>
    </location>
</feature>
<dbReference type="CDD" id="cd01744">
    <property type="entry name" value="GATase1_CPSase"/>
    <property type="match status" value="1"/>
</dbReference>
<feature type="active site" description="Nucleophile" evidence="11">
    <location>
        <position position="259"/>
    </location>
</feature>
<sequence>MSSTGPDTMLVLEDGTTLRGKGFGAYGESFGEMVFNTGMTGYQETLTDPSYCGQIVAMTAPHIGNTGINDEDPESHRIWVSGYVVREPSRLASSWRAQRSLEAELKAQGITGISVPGTRALTMRLREHGAMRAAVSTVENNPARLLERVLASPGMTGADLARIVTTPHPYTVAPPSGVATRYRVAAVDLGIKAATPRNMAQRGMEVKVLPATSTARDILAVSPDGVFFSNGPGDPAAAGYAVAAMRGVLDAGVPIFGICFGSQILSRAIGLDTYKLRYGHRGVNQPVMDLATGRVYITSHNHGFAAALPPEADTSRTGDAWAHVPPGARKPFGTPYGEAAVTHVNLNDGVVEGIRLLDRPAFSVQYHPEAAPGPHDAVDLFDQFAALMDTGLMASAHGRGKK</sequence>
<dbReference type="InterPro" id="IPR017926">
    <property type="entry name" value="GATASE"/>
</dbReference>
<dbReference type="SUPFAM" id="SSF52021">
    <property type="entry name" value="Carbamoyl phosphate synthetase, small subunit N-terminal domain"/>
    <property type="match status" value="1"/>
</dbReference>
<evidence type="ECO:0000256" key="8">
    <source>
        <dbReference type="ARBA" id="ARBA00022975"/>
    </source>
</evidence>
<dbReference type="GO" id="GO:0044205">
    <property type="term" value="P:'de novo' UMP biosynthetic process"/>
    <property type="evidence" value="ECO:0007669"/>
    <property type="project" value="UniProtKB-UniRule"/>
</dbReference>
<dbReference type="InterPro" id="IPR002474">
    <property type="entry name" value="CarbamoylP_synth_ssu_N"/>
</dbReference>
<evidence type="ECO:0000256" key="9">
    <source>
        <dbReference type="ARBA" id="ARBA00048816"/>
    </source>
</evidence>
<dbReference type="GO" id="GO:0006207">
    <property type="term" value="P:'de novo' pyrimidine nucleobase biosynthetic process"/>
    <property type="evidence" value="ECO:0007669"/>
    <property type="project" value="InterPro"/>
</dbReference>
<evidence type="ECO:0000256" key="11">
    <source>
        <dbReference type="HAMAP-Rule" id="MF_01209"/>
    </source>
</evidence>
<keyword evidence="8 11" id="KW-0665">Pyrimidine biosynthesis</keyword>